<comment type="caution">
    <text evidence="3">The sequence shown here is derived from an EMBL/GenBank/DDBJ whole genome shotgun (WGS) entry which is preliminary data.</text>
</comment>
<dbReference type="RefSeq" id="WP_133869449.1">
    <property type="nucleotide sequence ID" value="NZ_SOAU01000001.1"/>
</dbReference>
<proteinExistence type="predicted"/>
<keyword evidence="2" id="KW-0812">Transmembrane</keyword>
<gene>
    <name evidence="3" type="ORF">BDK89_2748</name>
</gene>
<protein>
    <submittedName>
        <fullName evidence="3">Uncharacterized protein</fullName>
    </submittedName>
</protein>
<evidence type="ECO:0000313" key="4">
    <source>
        <dbReference type="Proteomes" id="UP000294558"/>
    </source>
</evidence>
<feature type="transmembrane region" description="Helical" evidence="2">
    <location>
        <begin position="226"/>
        <end position="247"/>
    </location>
</feature>
<feature type="region of interest" description="Disordered" evidence="1">
    <location>
        <begin position="251"/>
        <end position="365"/>
    </location>
</feature>
<feature type="compositionally biased region" description="Basic and acidic residues" evidence="1">
    <location>
        <begin position="251"/>
        <end position="270"/>
    </location>
</feature>
<sequence>MFRRWITWVLCLAAIVAGSVAWAGWVYLNTWADPATTTRVTNAVLDDPGARDEVLAPVRGQVMSAIPAEFGVTQDQVDAALVAVLTDPAARQRIADAFVSEAGALNFDAASAAFQTEFARTQPQLAPIIEQTPTDLSLPDVSTSSSLRDTADDWVWRLALVSALLFVTSFVIGDARLTARRFGYWAVATGFLWVVGSPIATWLAPRISTSVDDTATVVVREYTAPIGPWALGLTIAGIAAIAGSFLVPKRRDAPAREPAPEPVSRPDDRRARRRAPQTAATAATPQYRPSAPPQQPQYRRSTPEPPTEPAQVDATEPVPVARSGDTRTMPVQTNPTRDHEPRPTADSGEVDVWAAYDAPAPRSDV</sequence>
<evidence type="ECO:0000256" key="2">
    <source>
        <dbReference type="SAM" id="Phobius"/>
    </source>
</evidence>
<organism evidence="3 4">
    <name type="scientific">Ilumatobacter fluminis</name>
    <dbReference type="NCBI Taxonomy" id="467091"/>
    <lineage>
        <taxon>Bacteria</taxon>
        <taxon>Bacillati</taxon>
        <taxon>Actinomycetota</taxon>
        <taxon>Acidimicrobiia</taxon>
        <taxon>Acidimicrobiales</taxon>
        <taxon>Ilumatobacteraceae</taxon>
        <taxon>Ilumatobacter</taxon>
    </lineage>
</organism>
<dbReference type="AlphaFoldDB" id="A0A4R7I3J7"/>
<keyword evidence="2" id="KW-1133">Transmembrane helix</keyword>
<dbReference type="OrthoDB" id="99456at2"/>
<evidence type="ECO:0000313" key="3">
    <source>
        <dbReference type="EMBL" id="TDT17143.1"/>
    </source>
</evidence>
<dbReference type="Proteomes" id="UP000294558">
    <property type="component" value="Unassembled WGS sequence"/>
</dbReference>
<keyword evidence="4" id="KW-1185">Reference proteome</keyword>
<feature type="transmembrane region" description="Helical" evidence="2">
    <location>
        <begin position="154"/>
        <end position="172"/>
    </location>
</feature>
<feature type="compositionally biased region" description="Low complexity" evidence="1">
    <location>
        <begin position="276"/>
        <end position="286"/>
    </location>
</feature>
<evidence type="ECO:0000256" key="1">
    <source>
        <dbReference type="SAM" id="MobiDB-lite"/>
    </source>
</evidence>
<name>A0A4R7I3J7_9ACTN</name>
<keyword evidence="2" id="KW-0472">Membrane</keyword>
<feature type="transmembrane region" description="Helical" evidence="2">
    <location>
        <begin position="184"/>
        <end position="204"/>
    </location>
</feature>
<accession>A0A4R7I3J7</accession>
<reference evidence="3 4" key="1">
    <citation type="submission" date="2019-03" db="EMBL/GenBank/DDBJ databases">
        <title>Sequencing the genomes of 1000 actinobacteria strains.</title>
        <authorList>
            <person name="Klenk H.-P."/>
        </authorList>
    </citation>
    <scope>NUCLEOTIDE SEQUENCE [LARGE SCALE GENOMIC DNA]</scope>
    <source>
        <strain evidence="3 4">DSM 18936</strain>
    </source>
</reference>
<dbReference type="EMBL" id="SOAU01000001">
    <property type="protein sequence ID" value="TDT17143.1"/>
    <property type="molecule type" value="Genomic_DNA"/>
</dbReference>